<dbReference type="AlphaFoldDB" id="A0A9W6CAK4"/>
<gene>
    <name evidence="2" type="ORF">Selli2_19250</name>
</gene>
<accession>A0A9W6CAK4</accession>
<comment type="caution">
    <text evidence="2">The sequence shown here is derived from an EMBL/GenBank/DDBJ whole genome shotgun (WGS) entry which is preliminary data.</text>
</comment>
<dbReference type="Proteomes" id="UP001145094">
    <property type="component" value="Unassembled WGS sequence"/>
</dbReference>
<feature type="transmembrane region" description="Helical" evidence="1">
    <location>
        <begin position="619"/>
        <end position="639"/>
    </location>
</feature>
<feature type="transmembrane region" description="Helical" evidence="1">
    <location>
        <begin position="553"/>
        <end position="574"/>
    </location>
</feature>
<protein>
    <recommendedName>
        <fullName evidence="4">Bacteriocin-associated integral membrane protein</fullName>
    </recommendedName>
</protein>
<proteinExistence type="predicted"/>
<feature type="transmembrane region" description="Helical" evidence="1">
    <location>
        <begin position="202"/>
        <end position="226"/>
    </location>
</feature>
<dbReference type="RefSeq" id="WP_281845337.1">
    <property type="nucleotide sequence ID" value="NZ_BSCH01000011.1"/>
</dbReference>
<name>A0A9W6CAK4_9FIRM</name>
<evidence type="ECO:0000313" key="2">
    <source>
        <dbReference type="EMBL" id="GLG90498.1"/>
    </source>
</evidence>
<evidence type="ECO:0000256" key="1">
    <source>
        <dbReference type="SAM" id="Phobius"/>
    </source>
</evidence>
<feature type="transmembrane region" description="Helical" evidence="1">
    <location>
        <begin position="7"/>
        <end position="28"/>
    </location>
</feature>
<evidence type="ECO:0008006" key="4">
    <source>
        <dbReference type="Google" id="ProtNLM"/>
    </source>
</evidence>
<evidence type="ECO:0000313" key="3">
    <source>
        <dbReference type="Proteomes" id="UP001145094"/>
    </source>
</evidence>
<keyword evidence="1" id="KW-0472">Membrane</keyword>
<keyword evidence="1" id="KW-0812">Transmembrane</keyword>
<keyword evidence="1" id="KW-1133">Transmembrane helix</keyword>
<feature type="transmembrane region" description="Helical" evidence="1">
    <location>
        <begin position="232"/>
        <end position="260"/>
    </location>
</feature>
<organism evidence="2 3">
    <name type="scientific">Sellimonas catena</name>
    <dbReference type="NCBI Taxonomy" id="2994035"/>
    <lineage>
        <taxon>Bacteria</taxon>
        <taxon>Bacillati</taxon>
        <taxon>Bacillota</taxon>
        <taxon>Clostridia</taxon>
        <taxon>Lachnospirales</taxon>
        <taxon>Lachnospiraceae</taxon>
        <taxon>Sellimonas</taxon>
    </lineage>
</organism>
<reference evidence="2" key="2">
    <citation type="submission" date="2022-11" db="EMBL/GenBank/DDBJ databases">
        <title>Draft genome sequence of Sellimonas catena strain 18CBH55.</title>
        <authorList>
            <person name="Hisatomi A."/>
            <person name="Ohkuma M."/>
            <person name="Sakamoto M."/>
        </authorList>
    </citation>
    <scope>NUCLEOTIDE SEQUENCE</scope>
    <source>
        <strain evidence="2">18CBH55</strain>
    </source>
</reference>
<dbReference type="EMBL" id="BSCH01000011">
    <property type="protein sequence ID" value="GLG90498.1"/>
    <property type="molecule type" value="Genomic_DNA"/>
</dbReference>
<feature type="transmembrane region" description="Helical" evidence="1">
    <location>
        <begin position="280"/>
        <end position="301"/>
    </location>
</feature>
<reference evidence="2" key="1">
    <citation type="submission" date="2022-11" db="EMBL/GenBank/DDBJ databases">
        <title>Draft genome sequence of Sellimonas catena strain 18CBH55.</title>
        <authorList>
            <person name="Atsushi H."/>
            <person name="Moriya O."/>
            <person name="Mitsuo S."/>
        </authorList>
    </citation>
    <scope>NUCLEOTIDE SEQUENCE</scope>
    <source>
        <strain evidence="2">18CBH55</strain>
    </source>
</reference>
<feature type="transmembrane region" description="Helical" evidence="1">
    <location>
        <begin position="159"/>
        <end position="181"/>
    </location>
</feature>
<reference evidence="2" key="3">
    <citation type="journal article" date="2023" name="Int. J. Syst. Evol. Microbiol.">
        <title>Sellimonas catena sp. nov., isolated from human faeces.</title>
        <authorList>
            <person name="Hisatomi A."/>
            <person name="Ohkuma M."/>
            <person name="Sakamoto M."/>
        </authorList>
    </citation>
    <scope>NUCLEOTIDE SEQUENCE</scope>
    <source>
        <strain evidence="2">18CBH55</strain>
    </source>
</reference>
<sequence length="654" mass="75394">MKNFLKIFVFLEILLFAYIFNSSIYNIYEKNNIATGNLSGYMLEEPSPEILNQLYNTFIENYPNNKLEIINNTLTTTDKSVYDLYCYPIDEFSQKLPISSTIELQFYELTKEDFLDSVGIFYTDLSDEEISQLATQLSTQIIEYEDESIPYSMILELNLFNFLILFIVILIIYGIYTSYSLKRIGIKKSMGFSTLRILKEQIISIVRYYSIVCFALLAVLNLYYAFTNRFDFSYLIMSIFFFGIILVVNVFCLLLTSVLINFVRLEAMIKNRTLNKSTNVIVQFIKVVFSVVIAITIISLLEQSGEFTKSQQAVLDYKYLDGYYTANGFNSAEHDYALENPERFEEYSNSMLELYNNHHALLCDYAGSSEAQGPFGDSRPYYVQQTIIANENYLKEFANIHVDGTSLDESAFATPTVLIPDMYKNDESLIKEHLVGEYDLLLNYNQNYGIQEETRTNDFNIVYIDDNSTIKVNTEEGFSDITGGIIIVDTGDFGGLYYLDSLNNRSLFFSVQSREEFSALLTKYDLEKLVVAGTLLTPYLTQLESVTFVLKTLSMFAIVFVVSLVFILYISNYVDVFVNRKRYALKEIMGFSHLKILKSRYIVLAIETIVSAALTAINYYFACFFAIMLLDFLFCELLYRTYIKRALHEIEKGA</sequence>